<evidence type="ECO:0000259" key="11">
    <source>
        <dbReference type="SMART" id="SM00771"/>
    </source>
</evidence>
<dbReference type="GO" id="GO:0005886">
    <property type="term" value="C:plasma membrane"/>
    <property type="evidence" value="ECO:0007669"/>
    <property type="project" value="UniProtKB-SubCell"/>
</dbReference>
<keyword evidence="4 9" id="KW-0812">Transmembrane</keyword>
<dbReference type="SUPFAM" id="SSF64383">
    <property type="entry name" value="Cell-division protein ZipA, C-terminal domain"/>
    <property type="match status" value="1"/>
</dbReference>
<dbReference type="InterPro" id="IPR036765">
    <property type="entry name" value="ZipA_FtsZ-bd_C_sf"/>
</dbReference>
<keyword evidence="7 8" id="KW-0131">Cell cycle</keyword>
<feature type="region of interest" description="Disordered" evidence="10">
    <location>
        <begin position="69"/>
        <end position="93"/>
    </location>
</feature>
<proteinExistence type="inferred from homology"/>
<feature type="domain" description="ZipA C-terminal FtsZ-binding" evidence="11">
    <location>
        <begin position="217"/>
        <end position="342"/>
    </location>
</feature>
<reference evidence="12 13" key="1">
    <citation type="submission" date="2019-01" db="EMBL/GenBank/DDBJ databases">
        <title>Zoogloea oleivorans genome sequencing and assembly.</title>
        <authorList>
            <person name="Tancsics A."/>
            <person name="Farkas M."/>
            <person name="Kriszt B."/>
            <person name="Maroti G."/>
            <person name="Horvath B."/>
        </authorList>
    </citation>
    <scope>NUCLEOTIDE SEQUENCE [LARGE SCALE GENOMIC DNA]</scope>
    <source>
        <strain evidence="12 13">Buc</strain>
    </source>
</reference>
<dbReference type="EMBL" id="SDKK01000019">
    <property type="protein sequence ID" value="TYC54494.1"/>
    <property type="molecule type" value="Genomic_DNA"/>
</dbReference>
<comment type="caution">
    <text evidence="12">The sequence shown here is derived from an EMBL/GenBank/DDBJ whole genome shotgun (WGS) entry which is preliminary data.</text>
</comment>
<keyword evidence="6 9" id="KW-0472">Membrane</keyword>
<evidence type="ECO:0000313" key="12">
    <source>
        <dbReference type="EMBL" id="TYC54494.1"/>
    </source>
</evidence>
<evidence type="ECO:0000256" key="10">
    <source>
        <dbReference type="SAM" id="MobiDB-lite"/>
    </source>
</evidence>
<dbReference type="GO" id="GO:0000917">
    <property type="term" value="P:division septum assembly"/>
    <property type="evidence" value="ECO:0007669"/>
    <property type="project" value="TreeGrafter"/>
</dbReference>
<sequence length="366" mass="39588">MAISELQMGLVGAGGIVVVCIFAFNKWQERKQRKQAELAAGGGAQAPVLSEMPADQGTRTRMEPVIGGEAAARAQPSAKTLSDASARRVPPLLPPEVDERADWVVRIESIEPVVAGRLWQASAQPLETITKPVRWFGFSDLDNRWESIGANSGNSYHWVCAALQLVDRRGPAGDADLNRLADGLQHMCDMFMAIPSVPAKGEALVRAAELDRFCAGVDIQIGVNVVAREHLFVGTKLRGLAEVAGLELWSDGCFHARDELGNSLFVLSNLEPNLFVAEDMRTLTTQGVTLMLDVPRVADGVRVFERMMSLAQQLADGLNGAVVDDNRSPFGEKAVGLIRAQIEQFQGQMGEYGIAPGSVLARRLFS</sequence>
<evidence type="ECO:0000256" key="2">
    <source>
        <dbReference type="ARBA" id="ARBA00022519"/>
    </source>
</evidence>
<comment type="subcellular location">
    <subcellularLocation>
        <location evidence="9">Cell inner membrane</location>
        <topology evidence="9">Single-pass type I membrane protein</topology>
    </subcellularLocation>
</comment>
<evidence type="ECO:0000256" key="4">
    <source>
        <dbReference type="ARBA" id="ARBA00022692"/>
    </source>
</evidence>
<evidence type="ECO:0000256" key="9">
    <source>
        <dbReference type="RuleBase" id="RU003613"/>
    </source>
</evidence>
<keyword evidence="13" id="KW-1185">Reference proteome</keyword>
<gene>
    <name evidence="12" type="ORF">ETQ85_18455</name>
</gene>
<dbReference type="GO" id="GO:0032153">
    <property type="term" value="C:cell division site"/>
    <property type="evidence" value="ECO:0007669"/>
    <property type="project" value="TreeGrafter"/>
</dbReference>
<dbReference type="Gene3D" id="3.30.1400.10">
    <property type="entry name" value="ZipA, C-terminal FtsZ-binding domain"/>
    <property type="match status" value="1"/>
</dbReference>
<dbReference type="AlphaFoldDB" id="A0A6C2CKC8"/>
<keyword evidence="3 8" id="KW-0132">Cell division</keyword>
<dbReference type="Proteomes" id="UP000389128">
    <property type="component" value="Unassembled WGS sequence"/>
</dbReference>
<evidence type="ECO:0000256" key="7">
    <source>
        <dbReference type="ARBA" id="ARBA00023306"/>
    </source>
</evidence>
<dbReference type="PANTHER" id="PTHR38685">
    <property type="entry name" value="CELL DIVISION PROTEIN ZIPA"/>
    <property type="match status" value="1"/>
</dbReference>
<feature type="region of interest" description="Disordered" evidence="10">
    <location>
        <begin position="38"/>
        <end position="57"/>
    </location>
</feature>
<evidence type="ECO:0000256" key="1">
    <source>
        <dbReference type="ARBA" id="ARBA00022475"/>
    </source>
</evidence>
<comment type="similarity">
    <text evidence="8">Belongs to the ZipA family.</text>
</comment>
<evidence type="ECO:0000256" key="5">
    <source>
        <dbReference type="ARBA" id="ARBA00022989"/>
    </source>
</evidence>
<organism evidence="12 13">
    <name type="scientific">Zoogloea oleivorans</name>
    <dbReference type="NCBI Taxonomy" id="1552750"/>
    <lineage>
        <taxon>Bacteria</taxon>
        <taxon>Pseudomonadati</taxon>
        <taxon>Pseudomonadota</taxon>
        <taxon>Betaproteobacteria</taxon>
        <taxon>Rhodocyclales</taxon>
        <taxon>Zoogloeaceae</taxon>
        <taxon>Zoogloea</taxon>
    </lineage>
</organism>
<protein>
    <recommendedName>
        <fullName evidence="8">Cell division protein ZipA</fullName>
    </recommendedName>
</protein>
<evidence type="ECO:0000256" key="6">
    <source>
        <dbReference type="ARBA" id="ARBA00023136"/>
    </source>
</evidence>
<keyword evidence="2 9" id="KW-0997">Cell inner membrane</keyword>
<dbReference type="InterPro" id="IPR011919">
    <property type="entry name" value="Cell_div_ZipA"/>
</dbReference>
<dbReference type="SMART" id="SM00771">
    <property type="entry name" value="ZipA_C"/>
    <property type="match status" value="1"/>
</dbReference>
<keyword evidence="1 9" id="KW-1003">Cell membrane</keyword>
<dbReference type="InterPro" id="IPR007449">
    <property type="entry name" value="ZipA_FtsZ-bd_C"/>
</dbReference>
<dbReference type="OrthoDB" id="8521018at2"/>
<evidence type="ECO:0000313" key="13">
    <source>
        <dbReference type="Proteomes" id="UP000389128"/>
    </source>
</evidence>
<keyword evidence="5" id="KW-1133">Transmembrane helix</keyword>
<dbReference type="Pfam" id="PF04354">
    <property type="entry name" value="ZipA_C"/>
    <property type="match status" value="1"/>
</dbReference>
<accession>A0A6C2CKC8</accession>
<evidence type="ECO:0000256" key="8">
    <source>
        <dbReference type="RuleBase" id="RU003612"/>
    </source>
</evidence>
<comment type="function">
    <text evidence="8">Essential cell division protein that stabilizes the FtsZ protofilaments by cross-linking them and that serves as a cytoplasmic membrane anchor for the Z ring. Also required for the recruitment to the septal ring of downstream cell division proteins.</text>
</comment>
<name>A0A6C2CKC8_9RHOO</name>
<evidence type="ECO:0000256" key="3">
    <source>
        <dbReference type="ARBA" id="ARBA00022618"/>
    </source>
</evidence>
<dbReference type="PANTHER" id="PTHR38685:SF1">
    <property type="entry name" value="CELL DIVISION PROTEIN ZIPA"/>
    <property type="match status" value="1"/>
</dbReference>